<reference evidence="1 2" key="1">
    <citation type="submission" date="2024-01" db="EMBL/GenBank/DDBJ databases">
        <authorList>
            <person name="Waweru B."/>
        </authorList>
    </citation>
    <scope>NUCLEOTIDE SEQUENCE [LARGE SCALE GENOMIC DNA]</scope>
</reference>
<organism evidence="1 2">
    <name type="scientific">Dovyalis caffra</name>
    <dbReference type="NCBI Taxonomy" id="77055"/>
    <lineage>
        <taxon>Eukaryota</taxon>
        <taxon>Viridiplantae</taxon>
        <taxon>Streptophyta</taxon>
        <taxon>Embryophyta</taxon>
        <taxon>Tracheophyta</taxon>
        <taxon>Spermatophyta</taxon>
        <taxon>Magnoliopsida</taxon>
        <taxon>eudicotyledons</taxon>
        <taxon>Gunneridae</taxon>
        <taxon>Pentapetalae</taxon>
        <taxon>rosids</taxon>
        <taxon>fabids</taxon>
        <taxon>Malpighiales</taxon>
        <taxon>Salicaceae</taxon>
        <taxon>Flacourtieae</taxon>
        <taxon>Dovyalis</taxon>
    </lineage>
</organism>
<evidence type="ECO:0000313" key="2">
    <source>
        <dbReference type="Proteomes" id="UP001314170"/>
    </source>
</evidence>
<dbReference type="AlphaFoldDB" id="A0AAV1QV88"/>
<accession>A0AAV1QV88</accession>
<comment type="caution">
    <text evidence="1">The sequence shown here is derived from an EMBL/GenBank/DDBJ whole genome shotgun (WGS) entry which is preliminary data.</text>
</comment>
<dbReference type="EMBL" id="CAWUPB010000555">
    <property type="protein sequence ID" value="CAK7324710.1"/>
    <property type="molecule type" value="Genomic_DNA"/>
</dbReference>
<gene>
    <name evidence="1" type="ORF">DCAF_LOCUS2374</name>
</gene>
<feature type="non-terminal residue" evidence="1">
    <location>
        <position position="1"/>
    </location>
</feature>
<proteinExistence type="predicted"/>
<sequence>NLISDIERDGLAFELMKLSYRHDLFDLRNNICLAQAKQNSDDVAFALKDSKEIPWLAKAQCKAKESAWQYPEPSPKQQRAFFRPRHLFQLLVAHSLGITVDLSEDPTFE</sequence>
<keyword evidence="2" id="KW-1185">Reference proteome</keyword>
<name>A0AAV1QV88_9ROSI</name>
<protein>
    <submittedName>
        <fullName evidence="1">Uncharacterized protein</fullName>
    </submittedName>
</protein>
<evidence type="ECO:0000313" key="1">
    <source>
        <dbReference type="EMBL" id="CAK7324710.1"/>
    </source>
</evidence>
<dbReference type="Proteomes" id="UP001314170">
    <property type="component" value="Unassembled WGS sequence"/>
</dbReference>